<evidence type="ECO:0000259" key="1">
    <source>
        <dbReference type="Pfam" id="PF01636"/>
    </source>
</evidence>
<feature type="domain" description="Aminoglycoside phosphotransferase" evidence="1">
    <location>
        <begin position="166"/>
        <end position="360"/>
    </location>
</feature>
<name>A0A418V7W7_9DEIO</name>
<dbReference type="InterPro" id="IPR011009">
    <property type="entry name" value="Kinase-like_dom_sf"/>
</dbReference>
<dbReference type="EMBL" id="QYUJ01000014">
    <property type="protein sequence ID" value="RJF72184.1"/>
    <property type="molecule type" value="Genomic_DNA"/>
</dbReference>
<dbReference type="SUPFAM" id="SSF56112">
    <property type="entry name" value="Protein kinase-like (PK-like)"/>
    <property type="match status" value="1"/>
</dbReference>
<evidence type="ECO:0000313" key="2">
    <source>
        <dbReference type="EMBL" id="RJF72184.1"/>
    </source>
</evidence>
<dbReference type="Gene3D" id="3.90.1200.10">
    <property type="match status" value="1"/>
</dbReference>
<reference evidence="2 3" key="1">
    <citation type="submission" date="2018-09" db="EMBL/GenBank/DDBJ databases">
        <authorList>
            <person name="Zhu H."/>
        </authorList>
    </citation>
    <scope>NUCLEOTIDE SEQUENCE [LARGE SCALE GENOMIC DNA]</scope>
    <source>
        <strain evidence="2 3">K2S05-167</strain>
    </source>
</reference>
<evidence type="ECO:0000313" key="3">
    <source>
        <dbReference type="Proteomes" id="UP000286287"/>
    </source>
</evidence>
<gene>
    <name evidence="2" type="ORF">D3875_12100</name>
</gene>
<sequence>MTKRDTTLHLLFTREDGRNAVHTVKTDKTTYYGANIAEAARQVGIEGRPLRRIHFKFHGVQDGVNVVEAVWHLHAVKGAEVHWSGDFTASERQWIETARTPTVTPWFQEGWFSAALAWLDGELSTQGWTRVGVPRTLKHWQISLLWEVPTTHGRVFLKGVPNFFGRETQLTPRLAQELSGAAPPVLAADLARGLLLMADAGEPVDEQDVNWPALLRHLARVQQNSIPLLPDWNLRDRGPEYVLSWLDTLLSEDSLLTEEPDGFTPDEAQRLRTARPRLEAALKRLSRSPLPRTLGHGDLHGGNVLVKDGQFTLLDWSDVCQTHPFMDVNPAYFIPNPWQNSPDADHAQLSTARTAYLQAWTSYAPAEELEQLLKDGELTGELFRALGYMDGIYGAVQDKTEWHGAHLLHLRKILNMLEGT</sequence>
<dbReference type="Pfam" id="PF01636">
    <property type="entry name" value="APH"/>
    <property type="match status" value="1"/>
</dbReference>
<dbReference type="Proteomes" id="UP000286287">
    <property type="component" value="Unassembled WGS sequence"/>
</dbReference>
<dbReference type="AlphaFoldDB" id="A0A418V7W7"/>
<comment type="caution">
    <text evidence="2">The sequence shown here is derived from an EMBL/GenBank/DDBJ whole genome shotgun (WGS) entry which is preliminary data.</text>
</comment>
<proteinExistence type="predicted"/>
<keyword evidence="3" id="KW-1185">Reference proteome</keyword>
<organism evidence="2 3">
    <name type="scientific">Deinococcus cavernae</name>
    <dbReference type="NCBI Taxonomy" id="2320857"/>
    <lineage>
        <taxon>Bacteria</taxon>
        <taxon>Thermotogati</taxon>
        <taxon>Deinococcota</taxon>
        <taxon>Deinococci</taxon>
        <taxon>Deinococcales</taxon>
        <taxon>Deinococcaceae</taxon>
        <taxon>Deinococcus</taxon>
    </lineage>
</organism>
<accession>A0A418V7W7</accession>
<dbReference type="InterPro" id="IPR002575">
    <property type="entry name" value="Aminoglycoside_PTrfase"/>
</dbReference>
<dbReference type="OrthoDB" id="101887at2"/>
<protein>
    <recommendedName>
        <fullName evidence="1">Aminoglycoside phosphotransferase domain-containing protein</fullName>
    </recommendedName>
</protein>
<dbReference type="RefSeq" id="WP_119764065.1">
    <property type="nucleotide sequence ID" value="NZ_QYUJ01000014.1"/>
</dbReference>